<evidence type="ECO:0000256" key="1">
    <source>
        <dbReference type="SAM" id="Phobius"/>
    </source>
</evidence>
<feature type="transmembrane region" description="Helical" evidence="1">
    <location>
        <begin position="348"/>
        <end position="369"/>
    </location>
</feature>
<sequence length="375" mass="42593">MKQKVHKKKKGKSTFNKVVAWIHLWPSIVSGIIVVFVCITGTIIVYTDEIMDLSAGEAKYVTPGEHKLTYSEINEKVLQQDSMYAVSEAVFYKEPNRSLRLRIFDRKNVKMFMMYVNPYTGEILKKDSTIYFFFITAHLHAQLLAGSIGGWIVAISTIVFFVNCLTGLILWWPKKWNKTTKKASFTVKWSAKFKRLNYDLHNVFGFYSLLLCVILSGTGLIIFFHTLMDVTVKVAGGDELGIIEKLPKADSNKIPLDMAAFAYKTLDEKFPQKEAASIWVYQVQNLGAFAFTAGKPGLKSIEGDEIIAFDKYSGDQINLSEKTITHAKTENTVWQLHMGQWWGQLGKLLTFITGIIATSLPITGFIIWWGKRKKK</sequence>
<evidence type="ECO:0000313" key="2">
    <source>
        <dbReference type="EMBL" id="GLB48217.1"/>
    </source>
</evidence>
<comment type="caution">
    <text evidence="2">The sequence shown here is derived from an EMBL/GenBank/DDBJ whole genome shotgun (WGS) entry which is preliminary data.</text>
</comment>
<feature type="transmembrane region" description="Helical" evidence="1">
    <location>
        <begin position="21"/>
        <end position="46"/>
    </location>
</feature>
<keyword evidence="1" id="KW-0472">Membrane</keyword>
<gene>
    <name evidence="2" type="ORF">Y10_05850</name>
</gene>
<proteinExistence type="predicted"/>
<dbReference type="RefSeq" id="WP_281763870.1">
    <property type="nucleotide sequence ID" value="NZ_BRVO01000001.1"/>
</dbReference>
<dbReference type="Pfam" id="PF03929">
    <property type="entry name" value="PepSY_TM"/>
    <property type="match status" value="1"/>
</dbReference>
<reference evidence="2" key="1">
    <citation type="submission" date="2022-07" db="EMBL/GenBank/DDBJ databases">
        <title>Taxonomy of Novel Oxalotrophic and Methylotrophic Bacteria.</title>
        <authorList>
            <person name="Sahin N."/>
            <person name="Tani A."/>
        </authorList>
    </citation>
    <scope>NUCLEOTIDE SEQUENCE</scope>
    <source>
        <strain evidence="2">Y10</strain>
    </source>
</reference>
<keyword evidence="3" id="KW-1185">Reference proteome</keyword>
<dbReference type="InterPro" id="IPR005625">
    <property type="entry name" value="PepSY-ass_TM"/>
</dbReference>
<keyword evidence="1" id="KW-0812">Transmembrane</keyword>
<dbReference type="PANTHER" id="PTHR34219:SF3">
    <property type="entry name" value="BLL7967 PROTEIN"/>
    <property type="match status" value="1"/>
</dbReference>
<dbReference type="Proteomes" id="UP001143543">
    <property type="component" value="Unassembled WGS sequence"/>
</dbReference>
<evidence type="ECO:0000313" key="3">
    <source>
        <dbReference type="Proteomes" id="UP001143543"/>
    </source>
</evidence>
<organism evidence="2 3">
    <name type="scientific">Neptunitalea lumnitzerae</name>
    <dbReference type="NCBI Taxonomy" id="2965509"/>
    <lineage>
        <taxon>Bacteria</taxon>
        <taxon>Pseudomonadati</taxon>
        <taxon>Bacteroidota</taxon>
        <taxon>Flavobacteriia</taxon>
        <taxon>Flavobacteriales</taxon>
        <taxon>Flavobacteriaceae</taxon>
        <taxon>Neptunitalea</taxon>
    </lineage>
</organism>
<feature type="transmembrane region" description="Helical" evidence="1">
    <location>
        <begin position="204"/>
        <end position="224"/>
    </location>
</feature>
<keyword evidence="1" id="KW-1133">Transmembrane helix</keyword>
<dbReference type="EMBL" id="BRVO01000001">
    <property type="protein sequence ID" value="GLB48217.1"/>
    <property type="molecule type" value="Genomic_DNA"/>
</dbReference>
<accession>A0ABQ5MFT4</accession>
<name>A0ABQ5MFT4_9FLAO</name>
<dbReference type="PANTHER" id="PTHR34219">
    <property type="entry name" value="IRON-REGULATED INNER MEMBRANE PROTEIN-RELATED"/>
    <property type="match status" value="1"/>
</dbReference>
<feature type="transmembrane region" description="Helical" evidence="1">
    <location>
        <begin position="148"/>
        <end position="172"/>
    </location>
</feature>
<protein>
    <submittedName>
        <fullName evidence="2">Membrane protein</fullName>
    </submittedName>
</protein>